<reference evidence="1 2" key="1">
    <citation type="submission" date="2024-03" db="EMBL/GenBank/DDBJ databases">
        <title>Mouse gut bacterial collection (mGBC) of GemPharmatech.</title>
        <authorList>
            <person name="He Y."/>
            <person name="Dong L."/>
            <person name="Wu D."/>
            <person name="Gao X."/>
            <person name="Lin Z."/>
        </authorList>
    </citation>
    <scope>NUCLEOTIDE SEQUENCE [LARGE SCALE GENOMIC DNA]</scope>
    <source>
        <strain evidence="1 2">32-10</strain>
    </source>
</reference>
<evidence type="ECO:0000313" key="2">
    <source>
        <dbReference type="Proteomes" id="UP001565219"/>
    </source>
</evidence>
<proteinExistence type="predicted"/>
<name>A0ABV4DM97_9FIRM</name>
<evidence type="ECO:0000313" key="1">
    <source>
        <dbReference type="EMBL" id="MEY8634231.1"/>
    </source>
</evidence>
<gene>
    <name evidence="1" type="ORF">AALG99_11990</name>
</gene>
<dbReference type="Proteomes" id="UP001565219">
    <property type="component" value="Unassembled WGS sequence"/>
</dbReference>
<keyword evidence="2" id="KW-1185">Reference proteome</keyword>
<dbReference type="RefSeq" id="WP_024728366.1">
    <property type="nucleotide sequence ID" value="NZ_BAABXW010000001.1"/>
</dbReference>
<comment type="caution">
    <text evidence="1">The sequence shown here is derived from an EMBL/GenBank/DDBJ whole genome shotgun (WGS) entry which is preliminary data.</text>
</comment>
<accession>A0ABV4DM97</accession>
<protein>
    <submittedName>
        <fullName evidence="1">Uncharacterized protein</fullName>
    </submittedName>
</protein>
<organism evidence="1 2">
    <name type="scientific">Anaerostipes hominis</name>
    <name type="common">ex Lee et al. 2021</name>
    <dbReference type="NCBI Taxonomy" id="2025494"/>
    <lineage>
        <taxon>Bacteria</taxon>
        <taxon>Bacillati</taxon>
        <taxon>Bacillota</taxon>
        <taxon>Clostridia</taxon>
        <taxon>Lachnospirales</taxon>
        <taxon>Lachnospiraceae</taxon>
        <taxon>Anaerostipes</taxon>
    </lineage>
</organism>
<dbReference type="EMBL" id="JBCLTR010000016">
    <property type="protein sequence ID" value="MEY8634231.1"/>
    <property type="molecule type" value="Genomic_DNA"/>
</dbReference>
<sequence length="62" mass="6880">MLKMTAAGLFVSYPEKINGTVELAFDLPSYKDVDREYQRVLEAGARTGNGTVGTEDKLRCRP</sequence>